<organism evidence="1 2">
    <name type="scientific">Toxocara canis</name>
    <name type="common">Canine roundworm</name>
    <dbReference type="NCBI Taxonomy" id="6265"/>
    <lineage>
        <taxon>Eukaryota</taxon>
        <taxon>Metazoa</taxon>
        <taxon>Ecdysozoa</taxon>
        <taxon>Nematoda</taxon>
        <taxon>Chromadorea</taxon>
        <taxon>Rhabditida</taxon>
        <taxon>Spirurina</taxon>
        <taxon>Ascaridomorpha</taxon>
        <taxon>Ascaridoidea</taxon>
        <taxon>Toxocaridae</taxon>
        <taxon>Toxocara</taxon>
    </lineage>
</organism>
<sequence>MDVPGPYDVHAWQADHVGNDSQRMAAMKLLDARREYEVALARLIARVECALQENKDKQVTATILEVC</sequence>
<dbReference type="EMBL" id="JPKZ01022430">
    <property type="protein sequence ID" value="KHN71349.1"/>
    <property type="molecule type" value="Genomic_DNA"/>
</dbReference>
<name>A0A0B2UQ47_TOXCA</name>
<keyword evidence="2" id="KW-1185">Reference proteome</keyword>
<accession>A0A0B2UQ47</accession>
<evidence type="ECO:0000313" key="1">
    <source>
        <dbReference type="EMBL" id="KHN71349.1"/>
    </source>
</evidence>
<comment type="caution">
    <text evidence="1">The sequence shown here is derived from an EMBL/GenBank/DDBJ whole genome shotgun (WGS) entry which is preliminary data.</text>
</comment>
<dbReference type="Proteomes" id="UP000031036">
    <property type="component" value="Unassembled WGS sequence"/>
</dbReference>
<dbReference type="AlphaFoldDB" id="A0A0B2UQ47"/>
<protein>
    <submittedName>
        <fullName evidence="1">Uncharacterized protein</fullName>
    </submittedName>
</protein>
<reference evidence="1 2" key="1">
    <citation type="submission" date="2014-11" db="EMBL/GenBank/DDBJ databases">
        <title>Genetic blueprint of the zoonotic pathogen Toxocara canis.</title>
        <authorList>
            <person name="Zhu X.-Q."/>
            <person name="Korhonen P.K."/>
            <person name="Cai H."/>
            <person name="Young N.D."/>
            <person name="Nejsum P."/>
            <person name="von Samson-Himmelstjerna G."/>
            <person name="Boag P.R."/>
            <person name="Tan P."/>
            <person name="Li Q."/>
            <person name="Min J."/>
            <person name="Yang Y."/>
            <person name="Wang X."/>
            <person name="Fang X."/>
            <person name="Hall R.S."/>
            <person name="Hofmann A."/>
            <person name="Sternberg P.W."/>
            <person name="Jex A.R."/>
            <person name="Gasser R.B."/>
        </authorList>
    </citation>
    <scope>NUCLEOTIDE SEQUENCE [LARGE SCALE GENOMIC DNA]</scope>
    <source>
        <strain evidence="1">PN_DK_2014</strain>
    </source>
</reference>
<proteinExistence type="predicted"/>
<gene>
    <name evidence="1" type="ORF">Tcan_02341</name>
</gene>
<evidence type="ECO:0000313" key="2">
    <source>
        <dbReference type="Proteomes" id="UP000031036"/>
    </source>
</evidence>